<evidence type="ECO:0000259" key="8">
    <source>
        <dbReference type="Pfam" id="PF02706"/>
    </source>
</evidence>
<accession>A0ABP3KNQ4</accession>
<dbReference type="Pfam" id="PF02706">
    <property type="entry name" value="Wzz"/>
    <property type="match status" value="1"/>
</dbReference>
<evidence type="ECO:0000313" key="9">
    <source>
        <dbReference type="EMBL" id="GAA0482250.1"/>
    </source>
</evidence>
<dbReference type="PANTHER" id="PTHR32309:SF31">
    <property type="entry name" value="CAPSULAR EXOPOLYSACCHARIDE FAMILY"/>
    <property type="match status" value="1"/>
</dbReference>
<gene>
    <name evidence="9" type="ORF">GCM10009096_25740</name>
</gene>
<evidence type="ECO:0000256" key="5">
    <source>
        <dbReference type="ARBA" id="ARBA00023136"/>
    </source>
</evidence>
<keyword evidence="3 7" id="KW-0812">Transmembrane</keyword>
<feature type="domain" description="Polysaccharide chain length determinant N-terminal" evidence="8">
    <location>
        <begin position="17"/>
        <end position="66"/>
    </location>
</feature>
<keyword evidence="2" id="KW-1003">Cell membrane</keyword>
<comment type="subcellular location">
    <subcellularLocation>
        <location evidence="1">Cell membrane</location>
        <topology evidence="1">Multi-pass membrane protein</topology>
    </subcellularLocation>
</comment>
<dbReference type="RefSeq" id="WP_229953386.1">
    <property type="nucleotide sequence ID" value="NZ_BAAAEM010000003.1"/>
</dbReference>
<comment type="caution">
    <text evidence="9">The sequence shown here is derived from an EMBL/GenBank/DDBJ whole genome shotgun (WGS) entry which is preliminary data.</text>
</comment>
<dbReference type="PANTHER" id="PTHR32309">
    <property type="entry name" value="TYROSINE-PROTEIN KINASE"/>
    <property type="match status" value="1"/>
</dbReference>
<keyword evidence="5 7" id="KW-0472">Membrane</keyword>
<reference evidence="10" key="1">
    <citation type="journal article" date="2019" name="Int. J. Syst. Evol. Microbiol.">
        <title>The Global Catalogue of Microorganisms (GCM) 10K type strain sequencing project: providing services to taxonomists for standard genome sequencing and annotation.</title>
        <authorList>
            <consortium name="The Broad Institute Genomics Platform"/>
            <consortium name="The Broad Institute Genome Sequencing Center for Infectious Disease"/>
            <person name="Wu L."/>
            <person name="Ma J."/>
        </authorList>
    </citation>
    <scope>NUCLEOTIDE SEQUENCE [LARGE SCALE GENOMIC DNA]</scope>
    <source>
        <strain evidence="10">JCM 14162</strain>
    </source>
</reference>
<keyword evidence="6" id="KW-0175">Coiled coil</keyword>
<dbReference type="InterPro" id="IPR050445">
    <property type="entry name" value="Bact_polysacc_biosynth/exp"/>
</dbReference>
<evidence type="ECO:0000256" key="7">
    <source>
        <dbReference type="SAM" id="Phobius"/>
    </source>
</evidence>
<evidence type="ECO:0000256" key="3">
    <source>
        <dbReference type="ARBA" id="ARBA00022692"/>
    </source>
</evidence>
<sequence>MNIEDLDEQESEGGNFLSQIPVIIWQRKWLFIIPFLLCAVAGIASYFLLPTVYRSQAILLVQSSQLPDDVAGDGASEIVDRRIARIRQQVLSRPGLIELINKYELYKSERGSDPLSEIVENMRDSVEIAPMTADVQRVRSGQSATIAFALGYEYSDPVKAQSVAQDLTEQILQLDSTVSSEQASSTEEFLIDQAAGLETQIRTIEGQIATIKAQNGNVLGNSGVMFGGGGGGYDVQIAALQRENSQLISQRDDALKSSNRDPVVAAAEQQLAGARAIYSDNHPDVILAQQRLAEAKALADQNLSKLPVDTINQQIAFNNTQIATLRSAKAQENARMSASLNAQSRAPLILQQIEQLQQRLNGLNEQYQGVSTRLLAAQAGVKAENEQMGERLSVIDPPVIPDKPSSPDWLLLTGGGLGAGFALGFLLVFGTELFLQPIRDPKTISNAMGAAPMVVVPTIKEINEEKSGFSLWPFRRREAHAEEF</sequence>
<feature type="transmembrane region" description="Helical" evidence="7">
    <location>
        <begin position="409"/>
        <end position="435"/>
    </location>
</feature>
<protein>
    <recommendedName>
        <fullName evidence="8">Polysaccharide chain length determinant N-terminal domain-containing protein</fullName>
    </recommendedName>
</protein>
<organism evidence="9 10">
    <name type="scientific">Parasphingorhabdus litoris</name>
    <dbReference type="NCBI Taxonomy" id="394733"/>
    <lineage>
        <taxon>Bacteria</taxon>
        <taxon>Pseudomonadati</taxon>
        <taxon>Pseudomonadota</taxon>
        <taxon>Alphaproteobacteria</taxon>
        <taxon>Sphingomonadales</taxon>
        <taxon>Sphingomonadaceae</taxon>
        <taxon>Parasphingorhabdus</taxon>
    </lineage>
</organism>
<evidence type="ECO:0000256" key="2">
    <source>
        <dbReference type="ARBA" id="ARBA00022475"/>
    </source>
</evidence>
<dbReference type="InterPro" id="IPR003856">
    <property type="entry name" value="LPS_length_determ_N"/>
</dbReference>
<evidence type="ECO:0000256" key="4">
    <source>
        <dbReference type="ARBA" id="ARBA00022989"/>
    </source>
</evidence>
<feature type="coiled-coil region" evidence="6">
    <location>
        <begin position="346"/>
        <end position="373"/>
    </location>
</feature>
<keyword evidence="10" id="KW-1185">Reference proteome</keyword>
<feature type="transmembrane region" description="Helical" evidence="7">
    <location>
        <begin position="29"/>
        <end position="49"/>
    </location>
</feature>
<evidence type="ECO:0000256" key="6">
    <source>
        <dbReference type="SAM" id="Coils"/>
    </source>
</evidence>
<feature type="coiled-coil region" evidence="6">
    <location>
        <begin position="194"/>
        <end position="257"/>
    </location>
</feature>
<dbReference type="Proteomes" id="UP001500713">
    <property type="component" value="Unassembled WGS sequence"/>
</dbReference>
<dbReference type="EMBL" id="BAAAEM010000003">
    <property type="protein sequence ID" value="GAA0482250.1"/>
    <property type="molecule type" value="Genomic_DNA"/>
</dbReference>
<keyword evidence="4 7" id="KW-1133">Transmembrane helix</keyword>
<evidence type="ECO:0000313" key="10">
    <source>
        <dbReference type="Proteomes" id="UP001500713"/>
    </source>
</evidence>
<proteinExistence type="predicted"/>
<name>A0ABP3KNQ4_9SPHN</name>
<evidence type="ECO:0000256" key="1">
    <source>
        <dbReference type="ARBA" id="ARBA00004651"/>
    </source>
</evidence>